<evidence type="ECO:0000313" key="8">
    <source>
        <dbReference type="Proteomes" id="UP000322315"/>
    </source>
</evidence>
<keyword evidence="1" id="KW-0677">Repeat</keyword>
<dbReference type="EMBL" id="VMBF01000008">
    <property type="protein sequence ID" value="TSJ74159.1"/>
    <property type="molecule type" value="Genomic_DNA"/>
</dbReference>
<sequence>MNKLVKIVLLLVCSLNAIAQDSNLLRDRKFWAKKPNLETVKQTVKAGHSPTQLTSSGFDAVTNSIFAKADLDIVKYLLSFKENNPNKLTHDGRTYIFWAAYSGNLELVNHLLESGARVDIIDDKGSSPLIFTAAAGVTDTKIYDALIAHGANVKTETSKDGANALLLLIPKLSDFEIVDYFETKGISLKSKDNYGNGVFNYTAKTGNIAMLKQLVAKGIEYNTINKDGGNAFIFASQGGRGHSNGIEVYNYLESLGINPNITTTNGVNPLLNVAGSTKETAVIDYFISKGLDPNATDKDGNTPFIKAAQANSLEVVKHLHNLTKNINLVNKDGQSALTLAVERNKPEVVAYLLEQNANANLVDHNGNNLAYYLVNAYRPRNKVDFYEKAKLLQAKNVDFTATQAGNNTLYQIAIEKLDLELLKFLEPTKIDINAANNEGLSVLHIAAMKSKDDSILKYLIAKGANKSALTEFEESVYDLAQENELLKANAIDINFLK</sequence>
<reference evidence="6 7" key="2">
    <citation type="submission" date="2019-07" db="EMBL/GenBank/DDBJ databases">
        <title>Algibacter marinivivus sp. nov., isolated from the surface of a marine red alga.</title>
        <authorList>
            <person name="Zhong X."/>
            <person name="Xu W."/>
            <person name="Zhang Y."/>
            <person name="Zhang Q."/>
            <person name="Du Z."/>
        </authorList>
    </citation>
    <scope>NUCLEOTIDE SEQUENCE [LARGE SCALE GENOMIC DNA]</scope>
    <source>
        <strain evidence="6 7">RU-4-M-4</strain>
    </source>
</reference>
<dbReference type="SUPFAM" id="SSF48403">
    <property type="entry name" value="Ankyrin repeat"/>
    <property type="match status" value="2"/>
</dbReference>
<evidence type="ECO:0000256" key="3">
    <source>
        <dbReference type="PROSITE-ProRule" id="PRU00023"/>
    </source>
</evidence>
<keyword evidence="7" id="KW-1185">Reference proteome</keyword>
<dbReference type="PANTHER" id="PTHR24123">
    <property type="entry name" value="ANKYRIN REPEAT-CONTAINING"/>
    <property type="match status" value="1"/>
</dbReference>
<dbReference type="EMBL" id="VWRS01000008">
    <property type="protein sequence ID" value="KAA5823671.1"/>
    <property type="molecule type" value="Genomic_DNA"/>
</dbReference>
<dbReference type="PANTHER" id="PTHR24123:SF33">
    <property type="entry name" value="PROTEIN HOS4"/>
    <property type="match status" value="1"/>
</dbReference>
<reference evidence="5" key="3">
    <citation type="submission" date="2019-09" db="EMBL/GenBank/DDBJ databases">
        <authorList>
            <person name="Zhang D.-C."/>
        </authorList>
    </citation>
    <scope>NUCLEOTIDE SEQUENCE</scope>
    <source>
        <strain evidence="5">RU-4-M-4</strain>
    </source>
</reference>
<dbReference type="InterPro" id="IPR002110">
    <property type="entry name" value="Ankyrin_rpt"/>
</dbReference>
<accession>A0A5M7B8C8</accession>
<evidence type="ECO:0000313" key="6">
    <source>
        <dbReference type="EMBL" id="TSJ74159.1"/>
    </source>
</evidence>
<evidence type="ECO:0000256" key="4">
    <source>
        <dbReference type="SAM" id="SignalP"/>
    </source>
</evidence>
<protein>
    <submittedName>
        <fullName evidence="5">Ankyrin repeat domain-containing protein</fullName>
    </submittedName>
</protein>
<gene>
    <name evidence="5" type="ORF">F2B50_13320</name>
    <name evidence="6" type="ORF">FPF71_13320</name>
</gene>
<dbReference type="Pfam" id="PF00023">
    <property type="entry name" value="Ank"/>
    <property type="match status" value="1"/>
</dbReference>
<dbReference type="InterPro" id="IPR051165">
    <property type="entry name" value="Multifunctional_ANK_Repeat"/>
</dbReference>
<dbReference type="AlphaFoldDB" id="A0A5M7B8C8"/>
<evidence type="ECO:0000313" key="5">
    <source>
        <dbReference type="EMBL" id="KAA5823671.1"/>
    </source>
</evidence>
<feature type="repeat" description="ANK" evidence="3">
    <location>
        <begin position="124"/>
        <end position="158"/>
    </location>
</feature>
<evidence type="ECO:0000256" key="2">
    <source>
        <dbReference type="ARBA" id="ARBA00023043"/>
    </source>
</evidence>
<reference evidence="5 8" key="1">
    <citation type="journal article" date="2015" name="Int. J. Syst. Evol. Microbiol.">
        <title>Algibacter amylolyticus sp. nov., isolated from intertidal sediment.</title>
        <authorList>
            <person name="Zhang D.C."/>
            <person name="Wu J."/>
            <person name="Neuner K."/>
            <person name="Yao J."/>
            <person name="Margesin R."/>
        </authorList>
    </citation>
    <scope>NUCLEOTIDE SEQUENCE [LARGE SCALE GENOMIC DNA]</scope>
    <source>
        <strain evidence="5 8">RU-4-M-4</strain>
    </source>
</reference>
<dbReference type="InterPro" id="IPR036770">
    <property type="entry name" value="Ankyrin_rpt-contain_sf"/>
</dbReference>
<organism evidence="5 8">
    <name type="scientific">Algibacter amylolyticus</name>
    <dbReference type="NCBI Taxonomy" id="1608400"/>
    <lineage>
        <taxon>Bacteria</taxon>
        <taxon>Pseudomonadati</taxon>
        <taxon>Bacteroidota</taxon>
        <taxon>Flavobacteriia</taxon>
        <taxon>Flavobacteriales</taxon>
        <taxon>Flavobacteriaceae</taxon>
        <taxon>Algibacter</taxon>
    </lineage>
</organism>
<evidence type="ECO:0000256" key="1">
    <source>
        <dbReference type="ARBA" id="ARBA00022737"/>
    </source>
</evidence>
<dbReference type="OrthoDB" id="2575953at2"/>
<dbReference type="Gene3D" id="1.25.40.20">
    <property type="entry name" value="Ankyrin repeat-containing domain"/>
    <property type="match status" value="2"/>
</dbReference>
<proteinExistence type="predicted"/>
<dbReference type="Proteomes" id="UP000322315">
    <property type="component" value="Unassembled WGS sequence"/>
</dbReference>
<dbReference type="Proteomes" id="UP000315145">
    <property type="component" value="Unassembled WGS sequence"/>
</dbReference>
<keyword evidence="2 3" id="KW-0040">ANK repeat</keyword>
<dbReference type="RefSeq" id="WP_144117153.1">
    <property type="nucleotide sequence ID" value="NZ_JACHGE010000002.1"/>
</dbReference>
<feature type="signal peptide" evidence="4">
    <location>
        <begin position="1"/>
        <end position="19"/>
    </location>
</feature>
<evidence type="ECO:0000313" key="7">
    <source>
        <dbReference type="Proteomes" id="UP000315145"/>
    </source>
</evidence>
<comment type="caution">
    <text evidence="5">The sequence shown here is derived from an EMBL/GenBank/DDBJ whole genome shotgun (WGS) entry which is preliminary data.</text>
</comment>
<dbReference type="Pfam" id="PF12796">
    <property type="entry name" value="Ank_2"/>
    <property type="match status" value="2"/>
</dbReference>
<name>A0A5M7B8C8_9FLAO</name>
<dbReference type="SMART" id="SM00248">
    <property type="entry name" value="ANK"/>
    <property type="match status" value="11"/>
</dbReference>
<dbReference type="PROSITE" id="PS50088">
    <property type="entry name" value="ANK_REPEAT"/>
    <property type="match status" value="5"/>
</dbReference>
<feature type="repeat" description="ANK" evidence="3">
    <location>
        <begin position="91"/>
        <end position="123"/>
    </location>
</feature>
<feature type="repeat" description="ANK" evidence="3">
    <location>
        <begin position="332"/>
        <end position="364"/>
    </location>
</feature>
<keyword evidence="4" id="KW-0732">Signal</keyword>
<dbReference type="PROSITE" id="PS50297">
    <property type="entry name" value="ANK_REP_REGION"/>
    <property type="match status" value="3"/>
</dbReference>
<feature type="repeat" description="ANK" evidence="3">
    <location>
        <begin position="438"/>
        <end position="471"/>
    </location>
</feature>
<feature type="chain" id="PRO_5024298810" evidence="4">
    <location>
        <begin position="20"/>
        <end position="497"/>
    </location>
</feature>
<feature type="repeat" description="ANK" evidence="3">
    <location>
        <begin position="299"/>
        <end position="331"/>
    </location>
</feature>